<evidence type="ECO:0000256" key="6">
    <source>
        <dbReference type="ARBA" id="ARBA00035272"/>
    </source>
</evidence>
<protein>
    <recommendedName>
        <fullName evidence="6 7">Small ribosomal subunit protein eS4</fullName>
    </recommendedName>
</protein>
<dbReference type="Gene3D" id="2.40.50.740">
    <property type="match status" value="1"/>
</dbReference>
<dbReference type="HOGENOM" id="CLU_060400_0_0_2"/>
<dbReference type="Pfam" id="PF00900">
    <property type="entry name" value="Ribosomal_S4e"/>
    <property type="match status" value="1"/>
</dbReference>
<comment type="similarity">
    <text evidence="1 7">Belongs to the eukaryotic ribosomal protein eS4 family.</text>
</comment>
<sequence length="237" mass="25902">MGKKGGATRVKRQMAPTFWNIRRKESQFVMRVKPGPHPKNSAYPLGMVLRDAVKVTHTAKESQLILNEGKVKVDGIVRRDPNLAVGLMDVVELANGQAYRLVPKDSELLAPVAVEDAEKAVKLAKITSKVTTKGKKLQYGFHDGKTLITDAKMKVGDTCLLELPGAKVKDHIKFEKGATALIITGENAGNVGKIEDFREGLFSLPTRAFVSFGDKTVELPVEMVMVVGKDKPVIKVN</sequence>
<proteinExistence type="inferred from homology"/>
<organism evidence="10 11">
    <name type="scientific">Nitrososphaera viennensis EN76</name>
    <dbReference type="NCBI Taxonomy" id="926571"/>
    <lineage>
        <taxon>Archaea</taxon>
        <taxon>Nitrososphaerota</taxon>
        <taxon>Nitrososphaeria</taxon>
        <taxon>Nitrososphaerales</taxon>
        <taxon>Nitrososphaeraceae</taxon>
        <taxon>Nitrososphaera</taxon>
    </lineage>
</organism>
<dbReference type="KEGG" id="nvn:NVIE_005010"/>
<evidence type="ECO:0000313" key="11">
    <source>
        <dbReference type="Proteomes" id="UP000027093"/>
    </source>
</evidence>
<dbReference type="Pfam" id="PF08071">
    <property type="entry name" value="RS4NT"/>
    <property type="match status" value="1"/>
</dbReference>
<dbReference type="PANTHER" id="PTHR11581:SF0">
    <property type="entry name" value="SMALL RIBOSOMAL SUBUNIT PROTEIN ES4"/>
    <property type="match status" value="1"/>
</dbReference>
<dbReference type="InterPro" id="IPR013843">
    <property type="entry name" value="Ribosomal_eS4_N"/>
</dbReference>
<accession>A0A060HNA0</accession>
<feature type="domain" description="Small ribosomal subunit protein eS4 N-terminal" evidence="9">
    <location>
        <begin position="4"/>
        <end position="39"/>
    </location>
</feature>
<dbReference type="InterPro" id="IPR036986">
    <property type="entry name" value="S4_RNA-bd_sf"/>
</dbReference>
<evidence type="ECO:0000313" key="10">
    <source>
        <dbReference type="EMBL" id="AIC14697.1"/>
    </source>
</evidence>
<feature type="domain" description="Small ribosomal subunit protein eS4 central region" evidence="8">
    <location>
        <begin position="96"/>
        <end position="168"/>
    </location>
</feature>
<evidence type="ECO:0000259" key="9">
    <source>
        <dbReference type="Pfam" id="PF08071"/>
    </source>
</evidence>
<dbReference type="InterPro" id="IPR038237">
    <property type="entry name" value="Ribosomal_eS4_central_sf"/>
</dbReference>
<dbReference type="PANTHER" id="PTHR11581">
    <property type="entry name" value="30S/40S RIBOSOMAL PROTEIN S4"/>
    <property type="match status" value="1"/>
</dbReference>
<evidence type="ECO:0000256" key="1">
    <source>
        <dbReference type="ARBA" id="ARBA00007500"/>
    </source>
</evidence>
<keyword evidence="4 7" id="KW-0689">Ribosomal protein</keyword>
<dbReference type="GO" id="GO:0022627">
    <property type="term" value="C:cytosolic small ribosomal subunit"/>
    <property type="evidence" value="ECO:0007669"/>
    <property type="project" value="TreeGrafter"/>
</dbReference>
<dbReference type="GeneID" id="74945763"/>
<evidence type="ECO:0000256" key="4">
    <source>
        <dbReference type="ARBA" id="ARBA00022980"/>
    </source>
</evidence>
<dbReference type="GO" id="GO:0003735">
    <property type="term" value="F:structural constituent of ribosome"/>
    <property type="evidence" value="ECO:0007669"/>
    <property type="project" value="InterPro"/>
</dbReference>
<dbReference type="CDD" id="cd00165">
    <property type="entry name" value="S4"/>
    <property type="match status" value="1"/>
</dbReference>
<keyword evidence="11" id="KW-1185">Reference proteome</keyword>
<dbReference type="GO" id="GO:0019843">
    <property type="term" value="F:rRNA binding"/>
    <property type="evidence" value="ECO:0007669"/>
    <property type="project" value="UniProtKB-KW"/>
</dbReference>
<dbReference type="Proteomes" id="UP000027093">
    <property type="component" value="Chromosome"/>
</dbReference>
<evidence type="ECO:0000256" key="3">
    <source>
        <dbReference type="ARBA" id="ARBA00022884"/>
    </source>
</evidence>
<dbReference type="RefSeq" id="WP_075053863.1">
    <property type="nucleotide sequence ID" value="NZ_CP007536.1"/>
</dbReference>
<dbReference type="InterPro" id="IPR000876">
    <property type="entry name" value="Ribosomal_eS4"/>
</dbReference>
<dbReference type="PROSITE" id="PS50889">
    <property type="entry name" value="S4"/>
    <property type="match status" value="1"/>
</dbReference>
<name>A0A060HNA0_9ARCH</name>
<dbReference type="EMBL" id="CP007536">
    <property type="protein sequence ID" value="AIC14697.1"/>
    <property type="molecule type" value="Genomic_DNA"/>
</dbReference>
<gene>
    <name evidence="7 10" type="primary">rps4e</name>
    <name evidence="10" type="ORF">NVIE_005010</name>
</gene>
<dbReference type="SUPFAM" id="SSF55174">
    <property type="entry name" value="Alpha-L RNA-binding motif"/>
    <property type="match status" value="1"/>
</dbReference>
<dbReference type="Gene3D" id="3.10.290.10">
    <property type="entry name" value="RNA-binding S4 domain"/>
    <property type="match status" value="1"/>
</dbReference>
<evidence type="ECO:0000259" key="8">
    <source>
        <dbReference type="Pfam" id="PF00900"/>
    </source>
</evidence>
<reference evidence="10 11" key="1">
    <citation type="journal article" date="2014" name="Int. J. Syst. Evol. Microbiol.">
        <title>Nitrososphaera viennensis gen. nov., sp. nov., an aerobic and mesophilic, ammonia-oxidizing archaeon from soil and a member of the archaeal phylum Thaumarchaeota.</title>
        <authorList>
            <person name="Stieglmeier M."/>
            <person name="Klingl A."/>
            <person name="Alves R.J."/>
            <person name="Rittmann S.K."/>
            <person name="Melcher M."/>
            <person name="Leisch N."/>
            <person name="Schleper C."/>
        </authorList>
    </citation>
    <scope>NUCLEOTIDE SEQUENCE [LARGE SCALE GENOMIC DNA]</scope>
    <source>
        <strain evidence="10">EN76</strain>
    </source>
</reference>
<dbReference type="OrthoDB" id="372073at2157"/>
<dbReference type="HAMAP" id="MF_00485">
    <property type="entry name" value="Ribosomal_eS4"/>
    <property type="match status" value="1"/>
</dbReference>
<evidence type="ECO:0000256" key="5">
    <source>
        <dbReference type="ARBA" id="ARBA00023274"/>
    </source>
</evidence>
<evidence type="ECO:0000256" key="2">
    <source>
        <dbReference type="ARBA" id="ARBA00022730"/>
    </source>
</evidence>
<evidence type="ECO:0000256" key="7">
    <source>
        <dbReference type="HAMAP-Rule" id="MF_00485"/>
    </source>
</evidence>
<dbReference type="Gene3D" id="2.30.30.30">
    <property type="match status" value="1"/>
</dbReference>
<dbReference type="GO" id="GO:0006412">
    <property type="term" value="P:translation"/>
    <property type="evidence" value="ECO:0007669"/>
    <property type="project" value="UniProtKB-UniRule"/>
</dbReference>
<dbReference type="AlphaFoldDB" id="A0A060HNA0"/>
<keyword evidence="2" id="KW-0699">rRNA-binding</keyword>
<dbReference type="STRING" id="926571.NVIE_005010"/>
<dbReference type="NCBIfam" id="NF003312">
    <property type="entry name" value="PRK04313.1"/>
    <property type="match status" value="1"/>
</dbReference>
<dbReference type="InterPro" id="IPR014722">
    <property type="entry name" value="Rib_uL2_dom2"/>
</dbReference>
<keyword evidence="3 7" id="KW-0694">RNA-binding</keyword>
<dbReference type="InterPro" id="IPR013845">
    <property type="entry name" value="Ribosomal_eS4_central_region"/>
</dbReference>
<keyword evidence="5 7" id="KW-0687">Ribonucleoprotein</keyword>